<dbReference type="Gene3D" id="3.90.25.10">
    <property type="entry name" value="UDP-galactose 4-epimerase, domain 1"/>
    <property type="match status" value="1"/>
</dbReference>
<reference evidence="2" key="1">
    <citation type="submission" date="2022-06" db="EMBL/GenBank/DDBJ databases">
        <title>New cyanobacteria of genus Symplocastrum in benthos of Lake Baikal.</title>
        <authorList>
            <person name="Sorokovikova E."/>
            <person name="Tikhonova I."/>
            <person name="Krasnopeev A."/>
            <person name="Evseev P."/>
            <person name="Gladkikh A."/>
            <person name="Belykh O."/>
        </authorList>
    </citation>
    <scope>NUCLEOTIDE SEQUENCE</scope>
    <source>
        <strain evidence="2">BBK-W-15</strain>
    </source>
</reference>
<dbReference type="RefSeq" id="WP_254010506.1">
    <property type="nucleotide sequence ID" value="NZ_JAMZMM010000023.1"/>
</dbReference>
<dbReference type="Proteomes" id="UP001204953">
    <property type="component" value="Unassembled WGS sequence"/>
</dbReference>
<protein>
    <submittedName>
        <fullName evidence="2">NAD-dependent epimerase/dehydratase family protein</fullName>
    </submittedName>
</protein>
<proteinExistence type="predicted"/>
<dbReference type="InterPro" id="IPR001509">
    <property type="entry name" value="Epimerase_deHydtase"/>
</dbReference>
<sequence length="311" mass="33564">MHFVVTGGAGFIGSHLTEKLLSEGYRVTVVDNLSTGCLSNLPNHPQLKLLQKDILTCQPDDFSEPIDGIAHLAATPSVTASWLEPLAAHDNNLSATVRVIELCQMLKIPKLVFASSAAVYGNQTQLPIVESLPTHPISPYGLQKLVSEEYASLFCQKLGLSFIGLRFFNVYGPRQMPDSPYSGVISIFVKAMKEGFPITIYGNGAQTRDFIYVKDVAMALTKALIAPREPGSSLICNLGTGKTTSLLQLVDILKTCFPEWKSDINFAAERIGDIRDSQADISKVSSILGFAPQSSIAAGMAGLVESLVIEM</sequence>
<dbReference type="Pfam" id="PF01370">
    <property type="entry name" value="Epimerase"/>
    <property type="match status" value="1"/>
</dbReference>
<dbReference type="InterPro" id="IPR036291">
    <property type="entry name" value="NAD(P)-bd_dom_sf"/>
</dbReference>
<dbReference type="AlphaFoldDB" id="A0AAE3KLH1"/>
<dbReference type="PRINTS" id="PR01713">
    <property type="entry name" value="NUCEPIMERASE"/>
</dbReference>
<dbReference type="PANTHER" id="PTHR43245">
    <property type="entry name" value="BIFUNCTIONAL POLYMYXIN RESISTANCE PROTEIN ARNA"/>
    <property type="match status" value="1"/>
</dbReference>
<keyword evidence="3" id="KW-1185">Reference proteome</keyword>
<evidence type="ECO:0000313" key="3">
    <source>
        <dbReference type="Proteomes" id="UP001204953"/>
    </source>
</evidence>
<dbReference type="InterPro" id="IPR050177">
    <property type="entry name" value="Lipid_A_modif_metabolic_enz"/>
</dbReference>
<dbReference type="EMBL" id="JAMZMM010000023">
    <property type="protein sequence ID" value="MCP2727696.1"/>
    <property type="molecule type" value="Genomic_DNA"/>
</dbReference>
<evidence type="ECO:0000259" key="1">
    <source>
        <dbReference type="Pfam" id="PF01370"/>
    </source>
</evidence>
<dbReference type="SUPFAM" id="SSF51735">
    <property type="entry name" value="NAD(P)-binding Rossmann-fold domains"/>
    <property type="match status" value="1"/>
</dbReference>
<dbReference type="Gene3D" id="3.40.50.720">
    <property type="entry name" value="NAD(P)-binding Rossmann-like Domain"/>
    <property type="match status" value="1"/>
</dbReference>
<dbReference type="PANTHER" id="PTHR43245:SF13">
    <property type="entry name" value="UDP-D-APIOSE_UDP-D-XYLOSE SYNTHASE 2"/>
    <property type="match status" value="1"/>
</dbReference>
<accession>A0AAE3KLH1</accession>
<organism evidence="2 3">
    <name type="scientific">Limnofasciculus baicalensis BBK-W-15</name>
    <dbReference type="NCBI Taxonomy" id="2699891"/>
    <lineage>
        <taxon>Bacteria</taxon>
        <taxon>Bacillati</taxon>
        <taxon>Cyanobacteriota</taxon>
        <taxon>Cyanophyceae</taxon>
        <taxon>Coleofasciculales</taxon>
        <taxon>Coleofasciculaceae</taxon>
        <taxon>Limnofasciculus</taxon>
        <taxon>Limnofasciculus baicalensis</taxon>
    </lineage>
</organism>
<feature type="domain" description="NAD-dependent epimerase/dehydratase" evidence="1">
    <location>
        <begin position="4"/>
        <end position="239"/>
    </location>
</feature>
<evidence type="ECO:0000313" key="2">
    <source>
        <dbReference type="EMBL" id="MCP2727696.1"/>
    </source>
</evidence>
<comment type="caution">
    <text evidence="2">The sequence shown here is derived from an EMBL/GenBank/DDBJ whole genome shotgun (WGS) entry which is preliminary data.</text>
</comment>
<name>A0AAE3KLH1_9CYAN</name>
<gene>
    <name evidence="2" type="ORF">NJ959_04285</name>
</gene>